<feature type="region of interest" description="Disordered" evidence="1">
    <location>
        <begin position="41"/>
        <end position="75"/>
    </location>
</feature>
<comment type="caution">
    <text evidence="2">The sequence shown here is derived from an EMBL/GenBank/DDBJ whole genome shotgun (WGS) entry which is preliminary data.</text>
</comment>
<feature type="compositionally biased region" description="Basic and acidic residues" evidence="1">
    <location>
        <begin position="1199"/>
        <end position="1216"/>
    </location>
</feature>
<feature type="region of interest" description="Disordered" evidence="1">
    <location>
        <begin position="2458"/>
        <end position="2491"/>
    </location>
</feature>
<accession>A0A8S0TKE8</accession>
<feature type="region of interest" description="Disordered" evidence="1">
    <location>
        <begin position="1111"/>
        <end position="1221"/>
    </location>
</feature>
<feature type="compositionally biased region" description="Basic and acidic residues" evidence="1">
    <location>
        <begin position="1111"/>
        <end position="1131"/>
    </location>
</feature>
<feature type="region of interest" description="Disordered" evidence="1">
    <location>
        <begin position="2171"/>
        <end position="2214"/>
    </location>
</feature>
<feature type="compositionally biased region" description="Basic residues" evidence="1">
    <location>
        <begin position="3074"/>
        <end position="3086"/>
    </location>
</feature>
<feature type="region of interest" description="Disordered" evidence="1">
    <location>
        <begin position="1617"/>
        <end position="1638"/>
    </location>
</feature>
<evidence type="ECO:0000313" key="2">
    <source>
        <dbReference type="EMBL" id="CAA3005901.1"/>
    </source>
</evidence>
<dbReference type="Proteomes" id="UP000594638">
    <property type="component" value="Unassembled WGS sequence"/>
</dbReference>
<name>A0A8S0TKE8_OLEEU</name>
<feature type="compositionally biased region" description="Low complexity" evidence="1">
    <location>
        <begin position="975"/>
        <end position="987"/>
    </location>
</feature>
<feature type="compositionally biased region" description="Basic and acidic residues" evidence="1">
    <location>
        <begin position="2177"/>
        <end position="2209"/>
    </location>
</feature>
<feature type="compositionally biased region" description="Basic and acidic residues" evidence="1">
    <location>
        <begin position="2119"/>
        <end position="2129"/>
    </location>
</feature>
<feature type="compositionally biased region" description="Basic and acidic residues" evidence="1">
    <location>
        <begin position="1745"/>
        <end position="1760"/>
    </location>
</feature>
<feature type="region of interest" description="Disordered" evidence="1">
    <location>
        <begin position="288"/>
        <end position="309"/>
    </location>
</feature>
<feature type="compositionally biased region" description="Polar residues" evidence="1">
    <location>
        <begin position="2826"/>
        <end position="2841"/>
    </location>
</feature>
<keyword evidence="3" id="KW-1185">Reference proteome</keyword>
<feature type="region of interest" description="Disordered" evidence="1">
    <location>
        <begin position="1821"/>
        <end position="1845"/>
    </location>
</feature>
<dbReference type="EMBL" id="CACTIH010007253">
    <property type="protein sequence ID" value="CAA3005900.1"/>
    <property type="molecule type" value="Genomic_DNA"/>
</dbReference>
<feature type="compositionally biased region" description="Basic and acidic residues" evidence="1">
    <location>
        <begin position="2479"/>
        <end position="2491"/>
    </location>
</feature>
<feature type="region of interest" description="Disordered" evidence="1">
    <location>
        <begin position="1992"/>
        <end position="2129"/>
    </location>
</feature>
<reference evidence="2 3" key="1">
    <citation type="submission" date="2019-12" db="EMBL/GenBank/DDBJ databases">
        <authorList>
            <person name="Alioto T."/>
            <person name="Alioto T."/>
            <person name="Gomez Garrido J."/>
        </authorList>
    </citation>
    <scope>NUCLEOTIDE SEQUENCE [LARGE SCALE GENOMIC DNA]</scope>
</reference>
<gene>
    <name evidence="2" type="ORF">OLEA9_A093635</name>
</gene>
<feature type="compositionally biased region" description="Polar residues" evidence="1">
    <location>
        <begin position="1821"/>
        <end position="1832"/>
    </location>
</feature>
<feature type="region of interest" description="Disordered" evidence="1">
    <location>
        <begin position="336"/>
        <end position="380"/>
    </location>
</feature>
<feature type="region of interest" description="Disordered" evidence="1">
    <location>
        <begin position="1900"/>
        <end position="1952"/>
    </location>
</feature>
<feature type="region of interest" description="Disordered" evidence="1">
    <location>
        <begin position="2379"/>
        <end position="2437"/>
    </location>
</feature>
<feature type="compositionally biased region" description="Basic and acidic residues" evidence="1">
    <location>
        <begin position="2953"/>
        <end position="2965"/>
    </location>
</feature>
<feature type="region of interest" description="Disordered" evidence="1">
    <location>
        <begin position="2943"/>
        <end position="3104"/>
    </location>
</feature>
<evidence type="ECO:0000313" key="3">
    <source>
        <dbReference type="Proteomes" id="UP000594638"/>
    </source>
</evidence>
<dbReference type="Gramene" id="OE9A093635T2">
    <property type="protein sequence ID" value="OE9A093635C2"/>
    <property type="gene ID" value="OE9A093635"/>
</dbReference>
<feature type="compositionally biased region" description="Basic and acidic residues" evidence="1">
    <location>
        <begin position="2458"/>
        <end position="2472"/>
    </location>
</feature>
<feature type="compositionally biased region" description="Basic and acidic residues" evidence="1">
    <location>
        <begin position="777"/>
        <end position="787"/>
    </location>
</feature>
<feature type="compositionally biased region" description="Basic and acidic residues" evidence="1">
    <location>
        <begin position="1901"/>
        <end position="1952"/>
    </location>
</feature>
<dbReference type="Gramene" id="OE9A093635T3">
    <property type="protein sequence ID" value="OE9A093635C3"/>
    <property type="gene ID" value="OE9A093635"/>
</dbReference>
<proteinExistence type="predicted"/>
<feature type="region of interest" description="Disordered" evidence="1">
    <location>
        <begin position="2274"/>
        <end position="2302"/>
    </location>
</feature>
<feature type="compositionally biased region" description="Basic and acidic residues" evidence="1">
    <location>
        <begin position="171"/>
        <end position="188"/>
    </location>
</feature>
<feature type="region of interest" description="Disordered" evidence="1">
    <location>
        <begin position="2823"/>
        <end position="2852"/>
    </location>
</feature>
<feature type="compositionally biased region" description="Basic and acidic residues" evidence="1">
    <location>
        <begin position="2993"/>
        <end position="3042"/>
    </location>
</feature>
<feature type="region of interest" description="Disordered" evidence="1">
    <location>
        <begin position="962"/>
        <end position="1034"/>
    </location>
</feature>
<evidence type="ECO:0000256" key="1">
    <source>
        <dbReference type="SAM" id="MobiDB-lite"/>
    </source>
</evidence>
<feature type="compositionally biased region" description="Acidic residues" evidence="1">
    <location>
        <begin position="1273"/>
        <end position="1284"/>
    </location>
</feature>
<feature type="region of interest" description="Disordered" evidence="1">
    <location>
        <begin position="163"/>
        <end position="188"/>
    </location>
</feature>
<organism evidence="2 3">
    <name type="scientific">Olea europaea subsp. europaea</name>
    <dbReference type="NCBI Taxonomy" id="158383"/>
    <lineage>
        <taxon>Eukaryota</taxon>
        <taxon>Viridiplantae</taxon>
        <taxon>Streptophyta</taxon>
        <taxon>Embryophyta</taxon>
        <taxon>Tracheophyta</taxon>
        <taxon>Spermatophyta</taxon>
        <taxon>Magnoliopsida</taxon>
        <taxon>eudicotyledons</taxon>
        <taxon>Gunneridae</taxon>
        <taxon>Pentapetalae</taxon>
        <taxon>asterids</taxon>
        <taxon>lamiids</taxon>
        <taxon>Lamiales</taxon>
        <taxon>Oleaceae</taxon>
        <taxon>Oleeae</taxon>
        <taxon>Olea</taxon>
    </lineage>
</organism>
<feature type="region of interest" description="Disordered" evidence="1">
    <location>
        <begin position="421"/>
        <end position="481"/>
    </location>
</feature>
<dbReference type="EMBL" id="CACTIH010007253">
    <property type="protein sequence ID" value="CAA3005901.1"/>
    <property type="molecule type" value="Genomic_DNA"/>
</dbReference>
<protein>
    <submittedName>
        <fullName evidence="2">Uncharacterized protein</fullName>
    </submittedName>
</protein>
<feature type="compositionally biased region" description="Basic and acidic residues" evidence="1">
    <location>
        <begin position="2379"/>
        <end position="2403"/>
    </location>
</feature>
<feature type="compositionally biased region" description="Basic and acidic residues" evidence="1">
    <location>
        <begin position="361"/>
        <end position="374"/>
    </location>
</feature>
<feature type="compositionally biased region" description="Basic and acidic residues" evidence="1">
    <location>
        <begin position="2275"/>
        <end position="2291"/>
    </location>
</feature>
<feature type="region of interest" description="Disordered" evidence="1">
    <location>
        <begin position="2521"/>
        <end position="2569"/>
    </location>
</feature>
<feature type="region of interest" description="Disordered" evidence="1">
    <location>
        <begin position="1269"/>
        <end position="1291"/>
    </location>
</feature>
<feature type="compositionally biased region" description="Basic and acidic residues" evidence="1">
    <location>
        <begin position="2005"/>
        <end position="2027"/>
    </location>
</feature>
<feature type="region of interest" description="Disordered" evidence="1">
    <location>
        <begin position="1736"/>
        <end position="1800"/>
    </location>
</feature>
<feature type="compositionally biased region" description="Basic and acidic residues" evidence="1">
    <location>
        <begin position="990"/>
        <end position="1034"/>
    </location>
</feature>
<feature type="region of interest" description="Disordered" evidence="1">
    <location>
        <begin position="1052"/>
        <end position="1076"/>
    </location>
</feature>
<dbReference type="OrthoDB" id="914061at2759"/>
<sequence>MESEAADIPQAVNETIEAEDGQLIKETTNIEFDKILKEERMDAEDTPYEPHEAIKSNFEVESVKNTNEGSAEAGEGENFFNLSSIAKVSVEAKPDAYEVIEKPDQTKQDAWKIHSLEYEKLDNRPVEIIVTKETSEEIQRSVEKLSSSLDKVANRGVIPVDSTVESADTTSEQKVEYSTHAPDTKEARVDTKKLKDTNIGETGAGKFGSGKDRKLADNFDVALEKGSQETITLREDTIDVTKDECQLQDQNNSESSFLKDAEDVVIQEGDKTATVQEVSEIVLESIPNLSAGEVENQSTNLEEVGDRSIQTATQKTEEISMKQVDEPQIKHDECLLNESGKLSSTEDPSWDTNHEGIGAGDLKKGDISEDERSSENYLPYEKSVESLHVAPEESRTSASCQNAKTINPSLEQIHVNPEEILSDETKDNTIDAANMKDVSTIDPNEEAGDSIPYCSTTDLNVTHPPEGSENDFPPIDAHHDPVTNSNICSKEEGDQINTLEDQDHSGALIEVREDESKETESQVNDYCQVTSKPHDTETQKMDKKQDTTIQSEATADETIKICEEKTELEVTHSSENIEKIILFNENRNQHVPVAPNLEEEVAESLEGDKNIIDILSQEMEDSYQVQDVYMDNSMKIINTDSGAKDNLTVSTDEKTETGVSCEKKNEIKEPDTEILERRLQSQDTDKQIMMETGEFKDNCTETLEENSAKEEDEERKEIVEAELSTREGLNVDNPTSVITENKVDENLNEDERNVIISEQEIKNAENEGTGENFKGTHFSEDSKAETLEHEEESSTNCIIQRSIQSEEQEMWSKDCLDSAKNLPSVSEISEGSRDDIIVTSELAVTEGTEDPNLEEVKLQDKLQLDENDLASKKLGMPTSKPEKKDAEGIDIKSEYDSISNLGENRDVNLFMTEGNEVQNETQAALSKCNDQVAAGGDVSQNTLELSLGESYNTSYEEQNFFPVSGNESKEDTSENIESSSIIPNSLSAEKTTENIDTAKDDVGQEDTARNSDNFLKETVDTQKPELESKTQHENRMEYLDINSMNSMIEKDLESVEPTKEPPSTSEPVIELQGNKSNHENTITAVVDDGIKATEEKNESIGEILISQRCLDGKVQKDDNGREHEHETDGKQQIDSIQGVEKDHESDNTIEQEEKVSQQDFESRQREASREKGIQLGADGPNDRAPNCNQIITDGSLSEEVQRENENADSGGKIKEQIEEEGCSEDVQMIAASNVEMHEEKVLHSSSIKNLGEILSDDGKKKISPNNAEVLSQEQEESSVTEVPEDEKLANTTSLASVATEENTDYKIVHEPSCFYDKTDTEDVHVIDNAITISSKENLVQVDPEESTDLPVPCGEKVETMQQDRITVLDEIEEQPRNASEAISKGKITLDIAEDLNQEQEESPVTKMLEDEKLANMTSLASGATEENSDYTIDHEPSSFHDKTDTEDDLHTLAHTKYSPMEITQKDAIWFVASTDGSEDTGVMGKFVAATLPASDENMEEEAEFKESEFTDNSTSNKNIQQLQQEDTSEKFLTDVKNMKSVEGELEEANCLQEKIIVGETIESRKESTSIEIAKGSQPDILQICSMETSHAEEHSTKQKELTINREELHVEKTELIQDGEEKLQEDKEEEEEAGNPKMCTVDVAIHEEKGQDSSCIKNLAQTNLDDSKGKITRDISDNLNQDQAELSVTKMSVEEKLPNTISSASKAIEENSESNTFHEKTDTQDVQVLEDSITCPYKENTVQGDPKESKDQIPSEEKMELLQQDSPTVQEEIEERQTGNAFDTLPEAKGVNSEGEKGINGHCEEIVASSRFVAMDVISHSNPLPESSTETMQEGEEKETVNQREGIHILAQTIDSPMEITQKDAPLCIASSDDNQVMQELEVASLPALDKNVLDEANYEETTHVEDHSTKDKELTIHKEELHAEKTEPIEDKGAKMKEEKEEEVEAGKLKSSDFGSEALTLVEERDMHVTGSVSEAPDENLNFKVEGEANNFNDKADATPSTVMKKETSGGEISDNEKCTNSRDETPEIINTTSDDIEDQEVKSEGVAEDTASVPQSETVEAHHADTGSAVVKKSESNEVEFADVENKAGEAYKSNDQNVEELTYREFPTLTKNNAENSEKETDRDYRKGFETKYERAVIEDNLTCDQVKQKLQEKSLELLSKVQSCDNKLQSAENNDHGENEESIEHGDKKLKDEDSLNNSTKKDEVDNLVDSNLEILQPDKLEKVIGSETQVQSFEVIVRGGHMKSEKENLEAAKEEIRAGKIVAEENFEANESKKIDMPSDKIKDGDEAVEDSQLGSPTEATIAERCQEGEEKLEEDPKVKTEEAIKCANEKVSENFEEAYINENVRERIAFDDKAVEEPKESIDEILHVKEEGNVDTEREVKGSEVAFPEHGEDRTGANKDTGLQNRNINFPPMGDTAAGKPQDNENIKSEAAPTKLIYETIETCDDNKEIITREKEGTERKHEKLTISESLGAEERDERQDKNQHQFKIDKQLKYGVCISNRVQEKGEEQVMLSAGEGEVIVGETDTCSRQTEDENEKPDFSSHSNDTSEISHSDRVLGIAKDNENSTNIRMLEKIFNGTTKREISEATCPNESGEVITPAVSKRIQPMEHNSEAITVNAEMHESKAGTASSDVETMGVQYGEERKENDDYKEMTEASTSMECTISTSKIMQGSAEVMLLAVDDQETQDQLVKLQHLPHLPHIQASEMGKTEEVGPVDLQRASNITGDMQELDEKFIALSNKENLAEIDPNESTEQKDSSCGKEFDIIQQDHMPATLRQEIEKKLPKNSSEAVSDAKDAICEEEKVTVDNCNEFIENNDKVTPSNMLQGSSSEAAQGSKDKYTPTQHNELPILSDFKYSDMERTQTDVELCVERLNSIDVTKVAQNLDAVPVHASDKQIITDADLTKNVDAFNSTVEYKNVPQLQQATTEIFQAEGEIQKPSGVEQEEAKCGQEERTDETSESTNKSASTEIAEPSLSDLLQGSLKESSEMADHHAEGRKSAVQKEELKAGKTEEANHEEEKHGHEESNEQKKSDLGSEAPVMLDTGAVDAKVAHKKSHNILSGVGSKMKHSIAKVKKAITGKSSHPKPPLPKESEEC</sequence>
<feature type="compositionally biased region" description="Polar residues" evidence="1">
    <location>
        <begin position="340"/>
        <end position="351"/>
    </location>
</feature>
<feature type="compositionally biased region" description="Basic and acidic residues" evidence="1">
    <location>
        <begin position="1139"/>
        <end position="1172"/>
    </location>
</feature>
<feature type="region of interest" description="Disordered" evidence="1">
    <location>
        <begin position="762"/>
        <end position="796"/>
    </location>
</feature>
<feature type="compositionally biased region" description="Polar residues" evidence="1">
    <location>
        <begin position="1186"/>
        <end position="1195"/>
    </location>
</feature>